<keyword evidence="2" id="KW-1185">Reference proteome</keyword>
<gene>
    <name evidence="1" type="ordered locus">TERTU_1985</name>
</gene>
<organism evidence="1 2">
    <name type="scientific">Teredinibacter turnerae (strain ATCC 39867 / T7901)</name>
    <dbReference type="NCBI Taxonomy" id="377629"/>
    <lineage>
        <taxon>Bacteria</taxon>
        <taxon>Pseudomonadati</taxon>
        <taxon>Pseudomonadota</taxon>
        <taxon>Gammaproteobacteria</taxon>
        <taxon>Cellvibrionales</taxon>
        <taxon>Cellvibrionaceae</taxon>
        <taxon>Teredinibacter</taxon>
    </lineage>
</organism>
<proteinExistence type="predicted"/>
<dbReference type="KEGG" id="ttu:TERTU_1985"/>
<dbReference type="STRING" id="377629.TERTU_1985"/>
<sequence>MYYKFQLTDEIRHSRFGSFLRTPNPLGWSGRVSDESNRRSRHCVVCSKLPQPDGHD</sequence>
<name>C5BIL6_TERTT</name>
<protein>
    <submittedName>
        <fullName evidence="1">Uncharacterized protein</fullName>
    </submittedName>
</protein>
<evidence type="ECO:0000313" key="2">
    <source>
        <dbReference type="Proteomes" id="UP000009080"/>
    </source>
</evidence>
<dbReference type="Proteomes" id="UP000009080">
    <property type="component" value="Chromosome"/>
</dbReference>
<dbReference type="AlphaFoldDB" id="C5BIL6"/>
<accession>C5BIL6</accession>
<reference evidence="1 2" key="1">
    <citation type="journal article" date="2009" name="PLoS ONE">
        <title>The complete genome of Teredinibacter turnerae T7901: an intracellular endosymbiont of marine wood-boring bivalves (shipworms).</title>
        <authorList>
            <person name="Yang J.C."/>
            <person name="Madupu R."/>
            <person name="Durkin A.S."/>
            <person name="Ekborg N.A."/>
            <person name="Pedamallu C.S."/>
            <person name="Hostetler J.B."/>
            <person name="Radune D."/>
            <person name="Toms B.S."/>
            <person name="Henrissat B."/>
            <person name="Coutinho P.M."/>
            <person name="Schwarz S."/>
            <person name="Field L."/>
            <person name="Trindade-Silva A.E."/>
            <person name="Soares C.A.G."/>
            <person name="Elshahawi S."/>
            <person name="Hanora A."/>
            <person name="Schmidt E.W."/>
            <person name="Haygood M.G."/>
            <person name="Posfai J."/>
            <person name="Benner J."/>
            <person name="Madinger C."/>
            <person name="Nove J."/>
            <person name="Anton B."/>
            <person name="Chaudhary K."/>
            <person name="Foster J."/>
            <person name="Holman A."/>
            <person name="Kumar S."/>
            <person name="Lessard P.A."/>
            <person name="Luyten Y.A."/>
            <person name="Slatko B."/>
            <person name="Wood N."/>
            <person name="Wu B."/>
            <person name="Teplitski M."/>
            <person name="Mougous J.D."/>
            <person name="Ward N."/>
            <person name="Eisen J.A."/>
            <person name="Badger J.H."/>
            <person name="Distel D.L."/>
        </authorList>
    </citation>
    <scope>NUCLEOTIDE SEQUENCE [LARGE SCALE GENOMIC DNA]</scope>
    <source>
        <strain evidence="2">ATCC 39867 / T7901</strain>
    </source>
</reference>
<evidence type="ECO:0000313" key="1">
    <source>
        <dbReference type="EMBL" id="ACR13357.1"/>
    </source>
</evidence>
<dbReference type="HOGENOM" id="CLU_3012781_0_0_6"/>
<dbReference type="EMBL" id="CP001614">
    <property type="protein sequence ID" value="ACR13357.1"/>
    <property type="molecule type" value="Genomic_DNA"/>
</dbReference>